<dbReference type="AlphaFoldDB" id="A0A2S8STR9"/>
<reference evidence="1 2" key="1">
    <citation type="journal article" date="2018" name="Syst. Appl. Microbiol.">
        <title>Abditibacterium utsteinense sp. nov., the first cultivated member of candidate phylum FBP, isolated from ice-free Antarctic soil samples.</title>
        <authorList>
            <person name="Tahon G."/>
            <person name="Tytgat B."/>
            <person name="Lebbe L."/>
            <person name="Carlier A."/>
            <person name="Willems A."/>
        </authorList>
    </citation>
    <scope>NUCLEOTIDE SEQUENCE [LARGE SCALE GENOMIC DNA]</scope>
    <source>
        <strain evidence="1 2">LMG 29911</strain>
    </source>
</reference>
<protein>
    <submittedName>
        <fullName evidence="1">Uncharacterized protein</fullName>
    </submittedName>
</protein>
<dbReference type="InParanoid" id="A0A2S8STR9"/>
<dbReference type="Proteomes" id="UP000237684">
    <property type="component" value="Unassembled WGS sequence"/>
</dbReference>
<name>A0A2S8STR9_9BACT</name>
<evidence type="ECO:0000313" key="2">
    <source>
        <dbReference type="Proteomes" id="UP000237684"/>
    </source>
</evidence>
<sequence length="578" mass="66045">MPNFPLSEGRDLFCDTWVATDALGRDLPLGGEVRAPQKDKFVGVFYFVWQGFHENETIYDLSKIIAANPKNPAWGPPGAFHWWGEPEIGYFRATAPWVARRNLSMMAVAGVDCLFVDVTNSFTYPEEMKVLFEAARQMRAEGNATPQIAFILNADAVPTVKRLWNEWYQPNLYSELWFRWQGKPLILGDIFQKTTSGEAISREIQDFFTWRHSWFETDPQDWFGDGQGKWPWRDKTPQNPGLSPSGAIEQVAVGVASHPIGENIGRSYADATPVPIDEFDLTKTYALGIQFEEQWQRALEIDPPLVFVTGWNEWVAQRQITVSEQVGDVNMLGRSLQEGDTFFVDLYNAEFSRDADAMKGGYTDNYYWQLVANIRKFKGARHGPRAETEQTIDLDADFSQWQTVAPEFRSPIGDTMHRDHPGWGGLHYKNETGRNDIVVCKVARDAHNFTFYAQTQADLSPRDERAWMLLFINADQNARTGWNGYNFRVNAQVGEKTTSLENWTHGAWHEIAQIPYRATKNEVHLAIPRALLGQNQTECAAFDFKWADNIDLTGNSETFFLDGNCAPPRRFNFRYSSH</sequence>
<dbReference type="OrthoDB" id="2502471at2"/>
<comment type="caution">
    <text evidence="1">The sequence shown here is derived from an EMBL/GenBank/DDBJ whole genome shotgun (WGS) entry which is preliminary data.</text>
</comment>
<dbReference type="Gene3D" id="3.20.20.80">
    <property type="entry name" value="Glycosidases"/>
    <property type="match status" value="1"/>
</dbReference>
<keyword evidence="2" id="KW-1185">Reference proteome</keyword>
<accession>A0A2S8STR9</accession>
<gene>
    <name evidence="1" type="ORF">B1R32_10647</name>
</gene>
<dbReference type="EMBL" id="NIGF01000006">
    <property type="protein sequence ID" value="PQV64203.1"/>
    <property type="molecule type" value="Genomic_DNA"/>
</dbReference>
<evidence type="ECO:0000313" key="1">
    <source>
        <dbReference type="EMBL" id="PQV64203.1"/>
    </source>
</evidence>
<dbReference type="RefSeq" id="WP_123580502.1">
    <property type="nucleotide sequence ID" value="NZ_NIGF01000006.1"/>
</dbReference>
<proteinExistence type="predicted"/>
<organism evidence="1 2">
    <name type="scientific">Abditibacterium utsteinense</name>
    <dbReference type="NCBI Taxonomy" id="1960156"/>
    <lineage>
        <taxon>Bacteria</taxon>
        <taxon>Pseudomonadati</taxon>
        <taxon>Abditibacteriota</taxon>
        <taxon>Abditibacteriia</taxon>
        <taxon>Abditibacteriales</taxon>
        <taxon>Abditibacteriaceae</taxon>
        <taxon>Abditibacterium</taxon>
    </lineage>
</organism>